<name>A0ABV3Q818_9BACL</name>
<keyword evidence="1" id="KW-1133">Transmembrane helix</keyword>
<keyword evidence="3" id="KW-1185">Reference proteome</keyword>
<protein>
    <submittedName>
        <fullName evidence="2">Uncharacterized protein</fullName>
    </submittedName>
</protein>
<evidence type="ECO:0000313" key="2">
    <source>
        <dbReference type="EMBL" id="MEW9503409.1"/>
    </source>
</evidence>
<keyword evidence="1" id="KW-0472">Membrane</keyword>
<dbReference type="Proteomes" id="UP001556040">
    <property type="component" value="Unassembled WGS sequence"/>
</dbReference>
<sequence length="344" mass="39337">MKRFSKLIIYSIMMISIFIPIESYAATNKVELEYLDINEVNPNPYYSWGDNPAVTVLDNGLILSVSDYKGDLTYTLGEYYNGKVYWKFPEAYDTGKKPSITTLDNGDVMEVHQGNGFMSGLFYNLGRYDENNNIDWYSVGNLLNPLYGGESSIESVDGTQVIAFQNPYNEIEYIMGVYEDRDFQVKSEGHGGLSYFSVTPNITKVDNKIIDFHKSYWNDGLWYTFAGINHDYFNLSPRDSVKFDDHGKDPVGLQLDNGIILTMFEGTRGGNSPTWYRTGELEDDTIRWTSSTFAQFDGTDNDVVQLKNGYLLNVHKDPNGPSLRYVIGTWDEEANRVWWWINGL</sequence>
<evidence type="ECO:0000256" key="1">
    <source>
        <dbReference type="SAM" id="Phobius"/>
    </source>
</evidence>
<comment type="caution">
    <text evidence="2">The sequence shown here is derived from an EMBL/GenBank/DDBJ whole genome shotgun (WGS) entry which is preliminary data.</text>
</comment>
<evidence type="ECO:0000313" key="3">
    <source>
        <dbReference type="Proteomes" id="UP001556040"/>
    </source>
</evidence>
<reference evidence="2 3" key="1">
    <citation type="journal article" date="1979" name="Int. J. Syst. Evol. Microbiol.">
        <title>Bacillus globisporus subsp. marinus subsp. nov.</title>
        <authorList>
            <person name="Liu H."/>
        </authorList>
    </citation>
    <scope>NUCLEOTIDE SEQUENCE [LARGE SCALE GENOMIC DNA]</scope>
    <source>
        <strain evidence="2 3">DSM 1297</strain>
    </source>
</reference>
<dbReference type="EMBL" id="JBFMIA010000048">
    <property type="protein sequence ID" value="MEW9503409.1"/>
    <property type="molecule type" value="Genomic_DNA"/>
</dbReference>
<gene>
    <name evidence="2" type="ORF">AB1471_16715</name>
</gene>
<keyword evidence="1" id="KW-0812">Transmembrane</keyword>
<organism evidence="2 3">
    <name type="scientific">Jeotgalibacillus marinus</name>
    <dbReference type="NCBI Taxonomy" id="86667"/>
    <lineage>
        <taxon>Bacteria</taxon>
        <taxon>Bacillati</taxon>
        <taxon>Bacillota</taxon>
        <taxon>Bacilli</taxon>
        <taxon>Bacillales</taxon>
        <taxon>Caryophanaceae</taxon>
        <taxon>Jeotgalibacillus</taxon>
    </lineage>
</organism>
<dbReference type="RefSeq" id="WP_367780894.1">
    <property type="nucleotide sequence ID" value="NZ_JBFMIA010000048.1"/>
</dbReference>
<accession>A0ABV3Q818</accession>
<proteinExistence type="predicted"/>
<feature type="transmembrane region" description="Helical" evidence="1">
    <location>
        <begin position="7"/>
        <end position="26"/>
    </location>
</feature>